<dbReference type="EMBL" id="VITY01000003">
    <property type="protein sequence ID" value="TWC05478.1"/>
    <property type="molecule type" value="Genomic_DNA"/>
</dbReference>
<dbReference type="AlphaFoldDB" id="A0A560MD01"/>
<protein>
    <submittedName>
        <fullName evidence="2">Uncharacterized protein</fullName>
    </submittedName>
</protein>
<feature type="transmembrane region" description="Helical" evidence="1">
    <location>
        <begin position="62"/>
        <end position="81"/>
    </location>
</feature>
<sequence>MRRYFLEMLFGFIAAVVLAVGPPIAFLAMPAAGMFLFVVPIWSVGVVCLLFVGFLIFGRIPAAIGVALPAFAMLAIAAPLLPPGALSKGPAGSVGEQVNVDDFIERELKEKCATGYVSLKKPSAKYGLLVLDGIDTRGEQNYDVADAVAVLTGMRVIQISRVGTDRHFHEGWETTAERSSSCAGARDSAKVGISPRGSQRSIAPLAVDACLRRIKIPDPSREQTPAIVVRSTGGAVHCEATELVERAASGDVKLGRVHYDSYHDRLYPNLKAPKGIPNNNRLLVLLSEVLQQDLSDAALMRHAVETTK</sequence>
<accession>A0A560MD01</accession>
<dbReference type="RefSeq" id="WP_146985777.1">
    <property type="nucleotide sequence ID" value="NZ_VITY01000003.1"/>
</dbReference>
<evidence type="ECO:0000256" key="1">
    <source>
        <dbReference type="SAM" id="Phobius"/>
    </source>
</evidence>
<evidence type="ECO:0000313" key="2">
    <source>
        <dbReference type="EMBL" id="TWC05478.1"/>
    </source>
</evidence>
<keyword evidence="3" id="KW-1185">Reference proteome</keyword>
<keyword evidence="1" id="KW-0812">Transmembrane</keyword>
<gene>
    <name evidence="2" type="ORF">FBZ93_103495</name>
</gene>
<organism evidence="2 3">
    <name type="scientific">Bradyrhizobium macuxiense</name>
    <dbReference type="NCBI Taxonomy" id="1755647"/>
    <lineage>
        <taxon>Bacteria</taxon>
        <taxon>Pseudomonadati</taxon>
        <taxon>Pseudomonadota</taxon>
        <taxon>Alphaproteobacteria</taxon>
        <taxon>Hyphomicrobiales</taxon>
        <taxon>Nitrobacteraceae</taxon>
        <taxon>Bradyrhizobium</taxon>
    </lineage>
</organism>
<reference evidence="2 3" key="1">
    <citation type="submission" date="2019-06" db="EMBL/GenBank/DDBJ databases">
        <title>Genomic Encyclopedia of Type Strains, Phase IV (KMG-V): Genome sequencing to study the core and pangenomes of soil and plant-associated prokaryotes.</title>
        <authorList>
            <person name="Whitman W."/>
        </authorList>
    </citation>
    <scope>NUCLEOTIDE SEQUENCE [LARGE SCALE GENOMIC DNA]</scope>
    <source>
        <strain evidence="2 3">BR 10355</strain>
    </source>
</reference>
<dbReference type="Proteomes" id="UP000321304">
    <property type="component" value="Unassembled WGS sequence"/>
</dbReference>
<comment type="caution">
    <text evidence="2">The sequence shown here is derived from an EMBL/GenBank/DDBJ whole genome shotgun (WGS) entry which is preliminary data.</text>
</comment>
<keyword evidence="1" id="KW-1133">Transmembrane helix</keyword>
<name>A0A560MD01_9BRAD</name>
<evidence type="ECO:0000313" key="3">
    <source>
        <dbReference type="Proteomes" id="UP000321304"/>
    </source>
</evidence>
<keyword evidence="1" id="KW-0472">Membrane</keyword>
<feature type="transmembrane region" description="Helical" evidence="1">
    <location>
        <begin position="37"/>
        <end position="57"/>
    </location>
</feature>
<proteinExistence type="predicted"/>